<dbReference type="SUPFAM" id="SSF53756">
    <property type="entry name" value="UDP-Glycosyltransferase/glycogen phosphorylase"/>
    <property type="match status" value="1"/>
</dbReference>
<comment type="caution">
    <text evidence="2">The sequence shown here is derived from an EMBL/GenBank/DDBJ whole genome shotgun (WGS) entry which is preliminary data.</text>
</comment>
<accession>A0AAV1I2D7</accession>
<proteinExistence type="predicted"/>
<dbReference type="Pfam" id="PF00201">
    <property type="entry name" value="UDPGT"/>
    <property type="match status" value="1"/>
</dbReference>
<sequence>MASELSQRRGHQVMFLVMQEDPIVLPTSLIVSYGIETPVHGRLFPDLRIKADTPYTVWWTDLSKVFSRACTGLMRNNSAMAQARAFKADVLLGENLYPCSALLAHKLELPWVNYWAPAPLEPDLTSLWSGANRRLFQPNPLSYLPQSWMRTTTQSMAHCSLQSHDEDEMAAVRLCSHLINELVAADLLAKA</sequence>
<dbReference type="InterPro" id="IPR002213">
    <property type="entry name" value="UDP_glucos_trans"/>
</dbReference>
<protein>
    <submittedName>
        <fullName evidence="2">Uncharacterized protein</fullName>
    </submittedName>
</protein>
<gene>
    <name evidence="2" type="ORF">CVIRNUC_004206</name>
</gene>
<keyword evidence="3" id="KW-1185">Reference proteome</keyword>
<dbReference type="Gene3D" id="3.40.50.2000">
    <property type="entry name" value="Glycogen Phosphorylase B"/>
    <property type="match status" value="1"/>
</dbReference>
<organism evidence="2 3">
    <name type="scientific">Coccomyxa viridis</name>
    <dbReference type="NCBI Taxonomy" id="1274662"/>
    <lineage>
        <taxon>Eukaryota</taxon>
        <taxon>Viridiplantae</taxon>
        <taxon>Chlorophyta</taxon>
        <taxon>core chlorophytes</taxon>
        <taxon>Trebouxiophyceae</taxon>
        <taxon>Trebouxiophyceae incertae sedis</taxon>
        <taxon>Coccomyxaceae</taxon>
        <taxon>Coccomyxa</taxon>
    </lineage>
</organism>
<evidence type="ECO:0000313" key="3">
    <source>
        <dbReference type="Proteomes" id="UP001314263"/>
    </source>
</evidence>
<dbReference type="Proteomes" id="UP001314263">
    <property type="component" value="Unassembled WGS sequence"/>
</dbReference>
<name>A0AAV1I2D7_9CHLO</name>
<dbReference type="EMBL" id="CAUYUE010000005">
    <property type="protein sequence ID" value="CAK0774824.1"/>
    <property type="molecule type" value="Genomic_DNA"/>
</dbReference>
<reference evidence="2 3" key="1">
    <citation type="submission" date="2023-10" db="EMBL/GenBank/DDBJ databases">
        <authorList>
            <person name="Maclean D."/>
            <person name="Macfadyen A."/>
        </authorList>
    </citation>
    <scope>NUCLEOTIDE SEQUENCE [LARGE SCALE GENOMIC DNA]</scope>
</reference>
<evidence type="ECO:0000313" key="2">
    <source>
        <dbReference type="EMBL" id="CAK0774824.1"/>
    </source>
</evidence>
<dbReference type="GO" id="GO:0008194">
    <property type="term" value="F:UDP-glycosyltransferase activity"/>
    <property type="evidence" value="ECO:0007669"/>
    <property type="project" value="InterPro"/>
</dbReference>
<evidence type="ECO:0000256" key="1">
    <source>
        <dbReference type="ARBA" id="ARBA00022679"/>
    </source>
</evidence>
<dbReference type="AlphaFoldDB" id="A0AAV1I2D7"/>
<keyword evidence="1" id="KW-0808">Transferase</keyword>